<evidence type="ECO:0000256" key="1">
    <source>
        <dbReference type="SAM" id="Coils"/>
    </source>
</evidence>
<dbReference type="PANTHER" id="PTHR28616:SF1">
    <property type="entry name" value="COILED-COIL DOMAIN-CONTAINING PROTEIN 125"/>
    <property type="match status" value="1"/>
</dbReference>
<dbReference type="InterPro" id="IPR034608">
    <property type="entry name" value="CCDC125"/>
</dbReference>
<evidence type="ECO:0000313" key="2">
    <source>
        <dbReference type="Proteomes" id="UP000694941"/>
    </source>
</evidence>
<keyword evidence="2" id="KW-1185">Reference proteome</keyword>
<reference evidence="3" key="1">
    <citation type="submission" date="2025-08" db="UniProtKB">
        <authorList>
            <consortium name="RefSeq"/>
        </authorList>
    </citation>
    <scope>IDENTIFICATION</scope>
    <source>
        <tissue evidence="3">Muscle</tissue>
    </source>
</reference>
<sequence>MEVEIEEELSPDGDLGLGLGLKPGGIPYFCVDCDCSKDAKNEMQKGSGLPHFAYKCHTKNCFLNTKYRGNGTGRQTPRKVIYSSENRLYSSYLNLINKSWIQLCKRKFSSSNNLEVGKKKEEGEITRETLSVQLEEQNPLVIRIGTSLRKQREIFYSDLQAVIEKYGAKEIDLDYEKKYSPCRCDNIEEKLFVLHEELNEMYERNDQLKGELDIYEKLLYGKYKASEVLLQQLNIAENEKDEVVKMGREVSSELQQEVNSLQFELQCTEGQLSDIQQQWLDRYNSVCRENDELKATVRDQAMKLKKITLENQGLKRECDEMLAMLDVRERNYYKRSLSISSDDSFSEASSFQLGVLGACVCRGSKQEPCGCAKAACLKQHTIAELLLEVEGLQSRLEEAQQVIDVYREAFEEQLKKNQSMTRKLNELKPESEEQYKGSLKNGILKQKPKEGRKRQEVVKDLVEMLCDRNEALIHQRLVTKLLAKQLAQYENVKHHRISVTNDIDEEEEEEIIQ</sequence>
<accession>A0ABM1BIV8</accession>
<dbReference type="RefSeq" id="XP_013782875.1">
    <property type="nucleotide sequence ID" value="XM_013927421.2"/>
</dbReference>
<proteinExistence type="predicted"/>
<evidence type="ECO:0000313" key="3">
    <source>
        <dbReference type="RefSeq" id="XP_013782875.1"/>
    </source>
</evidence>
<dbReference type="GeneID" id="106467101"/>
<gene>
    <name evidence="3" type="primary">LOC106467101</name>
</gene>
<protein>
    <submittedName>
        <fullName evidence="3">Coiled-coil domain-containing protein 125-like isoform X1</fullName>
    </submittedName>
</protein>
<organism evidence="2 3">
    <name type="scientific">Limulus polyphemus</name>
    <name type="common">Atlantic horseshoe crab</name>
    <dbReference type="NCBI Taxonomy" id="6850"/>
    <lineage>
        <taxon>Eukaryota</taxon>
        <taxon>Metazoa</taxon>
        <taxon>Ecdysozoa</taxon>
        <taxon>Arthropoda</taxon>
        <taxon>Chelicerata</taxon>
        <taxon>Merostomata</taxon>
        <taxon>Xiphosura</taxon>
        <taxon>Limulidae</taxon>
        <taxon>Limulus</taxon>
    </lineage>
</organism>
<dbReference type="PANTHER" id="PTHR28616">
    <property type="entry name" value="COILED-COIL DOMAIN-CONTAINING PROTEIN 125"/>
    <property type="match status" value="1"/>
</dbReference>
<dbReference type="Proteomes" id="UP000694941">
    <property type="component" value="Unplaced"/>
</dbReference>
<keyword evidence="1" id="KW-0175">Coiled coil</keyword>
<feature type="coiled-coil region" evidence="1">
    <location>
        <begin position="382"/>
        <end position="416"/>
    </location>
</feature>
<name>A0ABM1BIV8_LIMPO</name>
<feature type="coiled-coil region" evidence="1">
    <location>
        <begin position="251"/>
        <end position="278"/>
    </location>
</feature>